<gene>
    <name evidence="1" type="ORF">GCM10010885_06050</name>
</gene>
<name>A0A917K635_9BACL</name>
<organism evidence="1 2">
    <name type="scientific">Alicyclobacillus cellulosilyticus</name>
    <dbReference type="NCBI Taxonomy" id="1003997"/>
    <lineage>
        <taxon>Bacteria</taxon>
        <taxon>Bacillati</taxon>
        <taxon>Bacillota</taxon>
        <taxon>Bacilli</taxon>
        <taxon>Bacillales</taxon>
        <taxon>Alicyclobacillaceae</taxon>
        <taxon>Alicyclobacillus</taxon>
    </lineage>
</organism>
<reference evidence="1" key="2">
    <citation type="submission" date="2020-09" db="EMBL/GenBank/DDBJ databases">
        <authorList>
            <person name="Sun Q."/>
            <person name="Ohkuma M."/>
        </authorList>
    </citation>
    <scope>NUCLEOTIDE SEQUENCE</scope>
    <source>
        <strain evidence="1">JCM 18487</strain>
    </source>
</reference>
<dbReference type="Proteomes" id="UP000637695">
    <property type="component" value="Unassembled WGS sequence"/>
</dbReference>
<comment type="caution">
    <text evidence="1">The sequence shown here is derived from an EMBL/GenBank/DDBJ whole genome shotgun (WGS) entry which is preliminary data.</text>
</comment>
<dbReference type="EMBL" id="BMOY01000006">
    <property type="protein sequence ID" value="GGI99564.1"/>
    <property type="molecule type" value="Genomic_DNA"/>
</dbReference>
<keyword evidence="2" id="KW-1185">Reference proteome</keyword>
<dbReference type="AlphaFoldDB" id="A0A917K635"/>
<protein>
    <submittedName>
        <fullName evidence="1">Uncharacterized protein</fullName>
    </submittedName>
</protein>
<reference evidence="1" key="1">
    <citation type="journal article" date="2014" name="Int. J. Syst. Evol. Microbiol.">
        <title>Complete genome sequence of Corynebacterium casei LMG S-19264T (=DSM 44701T), isolated from a smear-ripened cheese.</title>
        <authorList>
            <consortium name="US DOE Joint Genome Institute (JGI-PGF)"/>
            <person name="Walter F."/>
            <person name="Albersmeier A."/>
            <person name="Kalinowski J."/>
            <person name="Ruckert C."/>
        </authorList>
    </citation>
    <scope>NUCLEOTIDE SEQUENCE</scope>
    <source>
        <strain evidence="1">JCM 18487</strain>
    </source>
</reference>
<evidence type="ECO:0000313" key="1">
    <source>
        <dbReference type="EMBL" id="GGI99564.1"/>
    </source>
</evidence>
<accession>A0A917K635</accession>
<proteinExistence type="predicted"/>
<dbReference type="RefSeq" id="WP_188881075.1">
    <property type="nucleotide sequence ID" value="NZ_BMOY01000006.1"/>
</dbReference>
<sequence length="160" mass="18768">MIYWYGREKIDVFIDAFQMCHRIDFAHRLELQPVTLPLADLALTKLQIVEFTEKDIKDTLALILASDWAERDEPGVFNVARFAEVLAGDWGLWKTVTNNLHMLERHAESLLQGDAPALAKVRDGIRRLREATDARRKSWRWRLRAVIGERVRWYELPEEP</sequence>
<evidence type="ECO:0000313" key="2">
    <source>
        <dbReference type="Proteomes" id="UP000637695"/>
    </source>
</evidence>